<proteinExistence type="inferred from homology"/>
<evidence type="ECO:0000313" key="6">
    <source>
        <dbReference type="EMBL" id="OGD79360.1"/>
    </source>
</evidence>
<dbReference type="Gene3D" id="2.40.10.340">
    <property type="entry name" value="Rod shape-determining protein MreC, domain 1"/>
    <property type="match status" value="1"/>
</dbReference>
<dbReference type="InterPro" id="IPR007221">
    <property type="entry name" value="MreC"/>
</dbReference>
<organism evidence="6 7">
    <name type="scientific">Candidatus Collierbacteria bacterium RIFOXYB1_FULL_49_13</name>
    <dbReference type="NCBI Taxonomy" id="1817728"/>
    <lineage>
        <taxon>Bacteria</taxon>
        <taxon>Candidatus Collieribacteriota</taxon>
    </lineage>
</organism>
<evidence type="ECO:0000313" key="7">
    <source>
        <dbReference type="Proteomes" id="UP000176682"/>
    </source>
</evidence>
<dbReference type="InterPro" id="IPR042177">
    <property type="entry name" value="Cell/Rod_1"/>
</dbReference>
<dbReference type="EMBL" id="MFAM01000023">
    <property type="protein sequence ID" value="OGD79360.1"/>
    <property type="molecule type" value="Genomic_DNA"/>
</dbReference>
<evidence type="ECO:0000256" key="2">
    <source>
        <dbReference type="ARBA" id="ARBA00013855"/>
    </source>
</evidence>
<dbReference type="PANTHER" id="PTHR34138">
    <property type="entry name" value="CELL SHAPE-DETERMINING PROTEIN MREC"/>
    <property type="match status" value="1"/>
</dbReference>
<evidence type="ECO:0000259" key="5">
    <source>
        <dbReference type="Pfam" id="PF04085"/>
    </source>
</evidence>
<sequence length="257" mass="28542">MSGSRTNPAQTLLLCLLSLTLILLSQIQKTKFFTSTINSTTGVILRPLVHLKQAIDYQLSTLNSIPHQYRLLLDQERQISTLQIQAQLVQSLRDENDLLRRQLQLRPTLPPQSIATTITSFNRFALISAGSRQGVSLDYAVTRDNLLIGTVTEVYPNAAKVRLISDPDFNIDAITSRGSSGKVTHTGDQLVFTNVLQKDSLQAEDSVFTKGSPHLPPNLLIGKIGRIVSNQSDIYQSATIQLPTYYQDHEPVLVISY</sequence>
<feature type="domain" description="Rod shape-determining protein MreC beta-barrel core" evidence="5">
    <location>
        <begin position="114"/>
        <end position="255"/>
    </location>
</feature>
<dbReference type="Pfam" id="PF04085">
    <property type="entry name" value="MreC"/>
    <property type="match status" value="1"/>
</dbReference>
<dbReference type="PANTHER" id="PTHR34138:SF1">
    <property type="entry name" value="CELL SHAPE-DETERMINING PROTEIN MREC"/>
    <property type="match status" value="1"/>
</dbReference>
<comment type="caution">
    <text evidence="6">The sequence shown here is derived from an EMBL/GenBank/DDBJ whole genome shotgun (WGS) entry which is preliminary data.</text>
</comment>
<accession>A0A1F5FIG6</accession>
<dbReference type="AlphaFoldDB" id="A0A1F5FIG6"/>
<dbReference type="InterPro" id="IPR055342">
    <property type="entry name" value="MreC_beta-barrel_core"/>
</dbReference>
<dbReference type="GO" id="GO:0008360">
    <property type="term" value="P:regulation of cell shape"/>
    <property type="evidence" value="ECO:0007669"/>
    <property type="project" value="UniProtKB-KW"/>
</dbReference>
<evidence type="ECO:0000256" key="4">
    <source>
        <dbReference type="ARBA" id="ARBA00032089"/>
    </source>
</evidence>
<keyword evidence="3" id="KW-0133">Cell shape</keyword>
<name>A0A1F5FIG6_9BACT</name>
<protein>
    <recommendedName>
        <fullName evidence="2">Cell shape-determining protein MreC</fullName>
    </recommendedName>
    <alternativeName>
        <fullName evidence="4">Cell shape protein MreC</fullName>
    </alternativeName>
</protein>
<reference evidence="6 7" key="1">
    <citation type="journal article" date="2016" name="Nat. Commun.">
        <title>Thousands of microbial genomes shed light on interconnected biogeochemical processes in an aquifer system.</title>
        <authorList>
            <person name="Anantharaman K."/>
            <person name="Brown C.T."/>
            <person name="Hug L.A."/>
            <person name="Sharon I."/>
            <person name="Castelle C.J."/>
            <person name="Probst A.J."/>
            <person name="Thomas B.C."/>
            <person name="Singh A."/>
            <person name="Wilkins M.J."/>
            <person name="Karaoz U."/>
            <person name="Brodie E.L."/>
            <person name="Williams K.H."/>
            <person name="Hubbard S.S."/>
            <person name="Banfield J.F."/>
        </authorList>
    </citation>
    <scope>NUCLEOTIDE SEQUENCE [LARGE SCALE GENOMIC DNA]</scope>
</reference>
<gene>
    <name evidence="6" type="ORF">A2368_01295</name>
</gene>
<evidence type="ECO:0000256" key="3">
    <source>
        <dbReference type="ARBA" id="ARBA00022960"/>
    </source>
</evidence>
<dbReference type="GO" id="GO:0005886">
    <property type="term" value="C:plasma membrane"/>
    <property type="evidence" value="ECO:0007669"/>
    <property type="project" value="TreeGrafter"/>
</dbReference>
<evidence type="ECO:0000256" key="1">
    <source>
        <dbReference type="ARBA" id="ARBA00009369"/>
    </source>
</evidence>
<comment type="similarity">
    <text evidence="1">Belongs to the MreC family.</text>
</comment>
<dbReference type="Gene3D" id="2.40.10.350">
    <property type="entry name" value="Rod shape-determining protein MreC, domain 2"/>
    <property type="match status" value="1"/>
</dbReference>
<dbReference type="Proteomes" id="UP000176682">
    <property type="component" value="Unassembled WGS sequence"/>
</dbReference>
<dbReference type="InterPro" id="IPR042175">
    <property type="entry name" value="Cell/Rod_MreC_2"/>
</dbReference>